<evidence type="ECO:0000313" key="7">
    <source>
        <dbReference type="EMBL" id="SMO93334.1"/>
    </source>
</evidence>
<feature type="chain" id="PRO_5022195954" description="Thioredoxin domain-containing protein" evidence="5">
    <location>
        <begin position="25"/>
        <end position="401"/>
    </location>
</feature>
<organism evidence="7 8">
    <name type="scientific">Flavobacterium nitrogenifigens</name>
    <dbReference type="NCBI Taxonomy" id="1617283"/>
    <lineage>
        <taxon>Bacteria</taxon>
        <taxon>Pseudomonadati</taxon>
        <taxon>Bacteroidota</taxon>
        <taxon>Flavobacteriia</taxon>
        <taxon>Flavobacteriales</taxon>
        <taxon>Flavobacteriaceae</taxon>
        <taxon>Flavobacterium</taxon>
    </lineage>
</organism>
<dbReference type="GO" id="GO:0030313">
    <property type="term" value="C:cell envelope"/>
    <property type="evidence" value="ECO:0007669"/>
    <property type="project" value="UniProtKB-SubCell"/>
</dbReference>
<evidence type="ECO:0000256" key="2">
    <source>
        <dbReference type="ARBA" id="ARBA00022748"/>
    </source>
</evidence>
<evidence type="ECO:0000259" key="6">
    <source>
        <dbReference type="PROSITE" id="PS51352"/>
    </source>
</evidence>
<dbReference type="CDD" id="cd02966">
    <property type="entry name" value="TlpA_like_family"/>
    <property type="match status" value="1"/>
</dbReference>
<evidence type="ECO:0000256" key="4">
    <source>
        <dbReference type="ARBA" id="ARBA00023284"/>
    </source>
</evidence>
<dbReference type="SUPFAM" id="SSF52833">
    <property type="entry name" value="Thioredoxin-like"/>
    <property type="match status" value="1"/>
</dbReference>
<dbReference type="InterPro" id="IPR000866">
    <property type="entry name" value="AhpC/TSA"/>
</dbReference>
<dbReference type="InterPro" id="IPR050553">
    <property type="entry name" value="Thioredoxin_ResA/DsbE_sf"/>
</dbReference>
<feature type="domain" description="Thioredoxin" evidence="6">
    <location>
        <begin position="264"/>
        <end position="401"/>
    </location>
</feature>
<dbReference type="RefSeq" id="WP_111376172.1">
    <property type="nucleotide sequence ID" value="NZ_CP043612.1"/>
</dbReference>
<keyword evidence="4" id="KW-0676">Redox-active center</keyword>
<dbReference type="Pfam" id="PF00578">
    <property type="entry name" value="AhpC-TSA"/>
    <property type="match status" value="1"/>
</dbReference>
<dbReference type="OrthoDB" id="9794348at2"/>
<dbReference type="PANTHER" id="PTHR42852:SF6">
    <property type="entry name" value="THIOL:DISULFIDE INTERCHANGE PROTEIN DSBE"/>
    <property type="match status" value="1"/>
</dbReference>
<dbReference type="PROSITE" id="PS00194">
    <property type="entry name" value="THIOREDOXIN_1"/>
    <property type="match status" value="1"/>
</dbReference>
<dbReference type="Gene3D" id="3.40.30.10">
    <property type="entry name" value="Glutaredoxin"/>
    <property type="match status" value="1"/>
</dbReference>
<protein>
    <recommendedName>
        <fullName evidence="6">Thioredoxin domain-containing protein</fullName>
    </recommendedName>
</protein>
<dbReference type="InterPro" id="IPR025380">
    <property type="entry name" value="DUF4369"/>
</dbReference>
<dbReference type="InterPro" id="IPR017937">
    <property type="entry name" value="Thioredoxin_CS"/>
</dbReference>
<evidence type="ECO:0000256" key="1">
    <source>
        <dbReference type="ARBA" id="ARBA00004196"/>
    </source>
</evidence>
<name>A0A521FBA5_9FLAO</name>
<dbReference type="GO" id="GO:0016491">
    <property type="term" value="F:oxidoreductase activity"/>
    <property type="evidence" value="ECO:0007669"/>
    <property type="project" value="InterPro"/>
</dbReference>
<gene>
    <name evidence="7" type="ORF">SAMN06265220_10860</name>
</gene>
<keyword evidence="3" id="KW-1015">Disulfide bond</keyword>
<reference evidence="7 8" key="1">
    <citation type="submission" date="2017-05" db="EMBL/GenBank/DDBJ databases">
        <authorList>
            <person name="Varghese N."/>
            <person name="Submissions S."/>
        </authorList>
    </citation>
    <scope>NUCLEOTIDE SEQUENCE [LARGE SCALE GENOMIC DNA]</scope>
    <source>
        <strain evidence="7 8">DSM 29982</strain>
    </source>
</reference>
<sequence>MNTIKYKILGLCICLFMISNSGQAQKKKAVTPAATSYSIDGTIVGLEDGTAVKLIPGATHTSELPVAETALKDGKFTFTGKLNEPRFFYVVFGKNKGNISVMVENSKIKITAIGSVSTDEGQFIKFKDVAITGSKSHDYYAKEIAYKDQLDKDYKAYHTKESDELSKLIGAARRDKNTKAVDSLQNLPVWKKFEADEKAFFTNVEKTTLALIAKHKATWWGPFFMMTNFSYFTAEQKPLYDQFSDVAKKSYYGQILDKDLNPKSLIGTSIANFSLKDKDGKAYSAKDIVAGKKYILVDFWASWCGPCRKEIPNLKTAYAEYAPKGFEILSVSIDKDEKAWQKALGQENMQWHNLLDDDKVSKSFNVKAIPATYLVDSKGVIIGDNLRGAELEAKLKELLKS</sequence>
<accession>A0A521FBA5</accession>
<keyword evidence="2" id="KW-0201">Cytochrome c-type biogenesis</keyword>
<dbReference type="Proteomes" id="UP000319267">
    <property type="component" value="Unassembled WGS sequence"/>
</dbReference>
<proteinExistence type="predicted"/>
<evidence type="ECO:0000256" key="3">
    <source>
        <dbReference type="ARBA" id="ARBA00023157"/>
    </source>
</evidence>
<dbReference type="GO" id="GO:0016209">
    <property type="term" value="F:antioxidant activity"/>
    <property type="evidence" value="ECO:0007669"/>
    <property type="project" value="InterPro"/>
</dbReference>
<dbReference type="AlphaFoldDB" id="A0A521FBA5"/>
<dbReference type="Pfam" id="PF14289">
    <property type="entry name" value="DUF4369"/>
    <property type="match status" value="1"/>
</dbReference>
<dbReference type="PROSITE" id="PS51352">
    <property type="entry name" value="THIOREDOXIN_2"/>
    <property type="match status" value="1"/>
</dbReference>
<comment type="subcellular location">
    <subcellularLocation>
        <location evidence="1">Cell envelope</location>
    </subcellularLocation>
</comment>
<feature type="signal peptide" evidence="5">
    <location>
        <begin position="1"/>
        <end position="24"/>
    </location>
</feature>
<dbReference type="PANTHER" id="PTHR42852">
    <property type="entry name" value="THIOL:DISULFIDE INTERCHANGE PROTEIN DSBE"/>
    <property type="match status" value="1"/>
</dbReference>
<evidence type="ECO:0000256" key="5">
    <source>
        <dbReference type="SAM" id="SignalP"/>
    </source>
</evidence>
<dbReference type="GO" id="GO:0017004">
    <property type="term" value="P:cytochrome complex assembly"/>
    <property type="evidence" value="ECO:0007669"/>
    <property type="project" value="UniProtKB-KW"/>
</dbReference>
<dbReference type="InterPro" id="IPR013766">
    <property type="entry name" value="Thioredoxin_domain"/>
</dbReference>
<dbReference type="InterPro" id="IPR036249">
    <property type="entry name" value="Thioredoxin-like_sf"/>
</dbReference>
<evidence type="ECO:0000313" key="8">
    <source>
        <dbReference type="Proteomes" id="UP000319267"/>
    </source>
</evidence>
<keyword evidence="8" id="KW-1185">Reference proteome</keyword>
<keyword evidence="5" id="KW-0732">Signal</keyword>
<dbReference type="EMBL" id="FXTQ01000008">
    <property type="protein sequence ID" value="SMO93334.1"/>
    <property type="molecule type" value="Genomic_DNA"/>
</dbReference>